<dbReference type="Proteomes" id="UP001054252">
    <property type="component" value="Unassembled WGS sequence"/>
</dbReference>
<accession>A0AAV5MQI5</accession>
<evidence type="ECO:0000313" key="1">
    <source>
        <dbReference type="EMBL" id="GKV51108.1"/>
    </source>
</evidence>
<dbReference type="EMBL" id="BPVZ01000436">
    <property type="protein sequence ID" value="GKV51108.1"/>
    <property type="molecule type" value="Genomic_DNA"/>
</dbReference>
<organism evidence="1 2">
    <name type="scientific">Rubroshorea leprosula</name>
    <dbReference type="NCBI Taxonomy" id="152421"/>
    <lineage>
        <taxon>Eukaryota</taxon>
        <taxon>Viridiplantae</taxon>
        <taxon>Streptophyta</taxon>
        <taxon>Embryophyta</taxon>
        <taxon>Tracheophyta</taxon>
        <taxon>Spermatophyta</taxon>
        <taxon>Magnoliopsida</taxon>
        <taxon>eudicotyledons</taxon>
        <taxon>Gunneridae</taxon>
        <taxon>Pentapetalae</taxon>
        <taxon>rosids</taxon>
        <taxon>malvids</taxon>
        <taxon>Malvales</taxon>
        <taxon>Dipterocarpaceae</taxon>
        <taxon>Rubroshorea</taxon>
    </lineage>
</organism>
<sequence>MMLQIGVPAVPDTMRGLRYEKLKHGDETTKVGRPRKRWVKKMKGGIRLSRSRKLIFKAFSMVVLAGKIARVYADIIDRLKMDGLCPSIIFSTQWGLPVLSHPSLNVGRLHFRNLI</sequence>
<gene>
    <name evidence="1" type="ORF">SLEP1_g57783</name>
</gene>
<protein>
    <submittedName>
        <fullName evidence="1">Uncharacterized protein</fullName>
    </submittedName>
</protein>
<dbReference type="PANTHER" id="PTHR35123:SF3">
    <property type="entry name" value="TRANSMEMBRANE PROTEIN"/>
    <property type="match status" value="1"/>
</dbReference>
<keyword evidence="2" id="KW-1185">Reference proteome</keyword>
<dbReference type="PANTHER" id="PTHR35123">
    <property type="entry name" value="OS07G0633900 PROTEIN-RELATED"/>
    <property type="match status" value="1"/>
</dbReference>
<proteinExistence type="predicted"/>
<dbReference type="AlphaFoldDB" id="A0AAV5MQI5"/>
<name>A0AAV5MQI5_9ROSI</name>
<comment type="caution">
    <text evidence="1">The sequence shown here is derived from an EMBL/GenBank/DDBJ whole genome shotgun (WGS) entry which is preliminary data.</text>
</comment>
<evidence type="ECO:0000313" key="2">
    <source>
        <dbReference type="Proteomes" id="UP001054252"/>
    </source>
</evidence>
<reference evidence="1 2" key="1">
    <citation type="journal article" date="2021" name="Commun. Biol.">
        <title>The genome of Shorea leprosula (Dipterocarpaceae) highlights the ecological relevance of drought in aseasonal tropical rainforests.</title>
        <authorList>
            <person name="Ng K.K.S."/>
            <person name="Kobayashi M.J."/>
            <person name="Fawcett J.A."/>
            <person name="Hatakeyama M."/>
            <person name="Paape T."/>
            <person name="Ng C.H."/>
            <person name="Ang C.C."/>
            <person name="Tnah L.H."/>
            <person name="Lee C.T."/>
            <person name="Nishiyama T."/>
            <person name="Sese J."/>
            <person name="O'Brien M.J."/>
            <person name="Copetti D."/>
            <person name="Mohd Noor M.I."/>
            <person name="Ong R.C."/>
            <person name="Putra M."/>
            <person name="Sireger I.Z."/>
            <person name="Indrioko S."/>
            <person name="Kosugi Y."/>
            <person name="Izuno A."/>
            <person name="Isagi Y."/>
            <person name="Lee S.L."/>
            <person name="Shimizu K.K."/>
        </authorList>
    </citation>
    <scope>NUCLEOTIDE SEQUENCE [LARGE SCALE GENOMIC DNA]</scope>
    <source>
        <strain evidence="1">214</strain>
    </source>
</reference>